<name>A0A0F9IA12_9ZZZZ</name>
<reference evidence="1" key="1">
    <citation type="journal article" date="2015" name="Nature">
        <title>Complex archaea that bridge the gap between prokaryotes and eukaryotes.</title>
        <authorList>
            <person name="Spang A."/>
            <person name="Saw J.H."/>
            <person name="Jorgensen S.L."/>
            <person name="Zaremba-Niedzwiedzka K."/>
            <person name="Martijn J."/>
            <person name="Lind A.E."/>
            <person name="van Eijk R."/>
            <person name="Schleper C."/>
            <person name="Guy L."/>
            <person name="Ettema T.J."/>
        </authorList>
    </citation>
    <scope>NUCLEOTIDE SEQUENCE</scope>
</reference>
<accession>A0A0F9IA12</accession>
<organism evidence="1">
    <name type="scientific">marine sediment metagenome</name>
    <dbReference type="NCBI Taxonomy" id="412755"/>
    <lineage>
        <taxon>unclassified sequences</taxon>
        <taxon>metagenomes</taxon>
        <taxon>ecological metagenomes</taxon>
    </lineage>
</organism>
<dbReference type="EMBL" id="LAZR01012947">
    <property type="protein sequence ID" value="KKM24332.1"/>
    <property type="molecule type" value="Genomic_DNA"/>
</dbReference>
<proteinExistence type="predicted"/>
<evidence type="ECO:0000313" key="1">
    <source>
        <dbReference type="EMBL" id="KKM24332.1"/>
    </source>
</evidence>
<dbReference type="AlphaFoldDB" id="A0A0F9IA12"/>
<protein>
    <submittedName>
        <fullName evidence="1">Uncharacterized protein</fullName>
    </submittedName>
</protein>
<gene>
    <name evidence="1" type="ORF">LCGC14_1606190</name>
</gene>
<sequence length="98" mass="11250">MKHMKGELKIRDNELFVETESGRMEIARFHGVPELGTTSVGLANARRLRKCWNEYDGLVDALKEARDMLTLNILIDKSNQTKKSLYIVEQALQRAESE</sequence>
<comment type="caution">
    <text evidence="1">The sequence shown here is derived from an EMBL/GenBank/DDBJ whole genome shotgun (WGS) entry which is preliminary data.</text>
</comment>